<evidence type="ECO:0000259" key="6">
    <source>
        <dbReference type="Pfam" id="PF03633"/>
    </source>
</evidence>
<proteinExistence type="inferred from homology"/>
<protein>
    <submittedName>
        <fullName evidence="8">Glycoside hydrolase family 65 protein</fullName>
    </submittedName>
</protein>
<dbReference type="FunFam" id="1.50.10.10:FF:000023">
    <property type="entry name" value="Protein-glucosylgalactosylhydroxylysine glucosidase"/>
    <property type="match status" value="1"/>
</dbReference>
<evidence type="ECO:0000256" key="1">
    <source>
        <dbReference type="ARBA" id="ARBA00006768"/>
    </source>
</evidence>
<feature type="domain" description="Glycoside hydrolase family 65 C-terminal" evidence="6">
    <location>
        <begin position="701"/>
        <end position="759"/>
    </location>
</feature>
<feature type="compositionally biased region" description="Gly residues" evidence="4">
    <location>
        <begin position="251"/>
        <end position="260"/>
    </location>
</feature>
<dbReference type="GO" id="GO:0140096">
    <property type="term" value="F:catalytic activity, acting on a protein"/>
    <property type="evidence" value="ECO:0007669"/>
    <property type="project" value="UniProtKB-ARBA"/>
</dbReference>
<comment type="similarity">
    <text evidence="1">Belongs to the glycosyl hydrolase 65 family.</text>
</comment>
<feature type="domain" description="Glycoside hydrolase family 65 central catalytic" evidence="5">
    <location>
        <begin position="374"/>
        <end position="592"/>
    </location>
</feature>
<dbReference type="Proteomes" id="UP000373149">
    <property type="component" value="Unassembled WGS sequence"/>
</dbReference>
<evidence type="ECO:0000256" key="4">
    <source>
        <dbReference type="SAM" id="MobiDB-lite"/>
    </source>
</evidence>
<dbReference type="InterPro" id="IPR005196">
    <property type="entry name" value="Glyco_hydro_65_N"/>
</dbReference>
<evidence type="ECO:0000313" key="9">
    <source>
        <dbReference type="Proteomes" id="UP000373149"/>
    </source>
</evidence>
<dbReference type="InterPro" id="IPR005194">
    <property type="entry name" value="Glyco_hydro_65_C"/>
</dbReference>
<dbReference type="PANTHER" id="PTHR11051">
    <property type="entry name" value="GLYCOSYL HYDROLASE-RELATED"/>
    <property type="match status" value="1"/>
</dbReference>
<gene>
    <name evidence="8" type="ORF">FPZ41_09345</name>
</gene>
<evidence type="ECO:0000256" key="2">
    <source>
        <dbReference type="ARBA" id="ARBA00022801"/>
    </source>
</evidence>
<dbReference type="GO" id="GO:0005993">
    <property type="term" value="P:trehalose catabolic process"/>
    <property type="evidence" value="ECO:0007669"/>
    <property type="project" value="TreeGrafter"/>
</dbReference>
<dbReference type="InterPro" id="IPR011013">
    <property type="entry name" value="Gal_mutarotase_sf_dom"/>
</dbReference>
<reference evidence="8 9" key="1">
    <citation type="submission" date="2019-09" db="EMBL/GenBank/DDBJ databases">
        <authorList>
            <person name="Duangmal K."/>
            <person name="Teo W.F.A."/>
            <person name="Lipun K."/>
        </authorList>
    </citation>
    <scope>NUCLEOTIDE SEQUENCE [LARGE SCALE GENOMIC DNA]</scope>
    <source>
        <strain evidence="8 9">K1PN6</strain>
    </source>
</reference>
<dbReference type="SUPFAM" id="SSF48208">
    <property type="entry name" value="Six-hairpin glycosidases"/>
    <property type="match status" value="1"/>
</dbReference>
<keyword evidence="2 8" id="KW-0378">Hydrolase</keyword>
<dbReference type="GO" id="GO:0004555">
    <property type="term" value="F:alpha,alpha-trehalase activity"/>
    <property type="evidence" value="ECO:0007669"/>
    <property type="project" value="TreeGrafter"/>
</dbReference>
<dbReference type="InterPro" id="IPR037018">
    <property type="entry name" value="GH65_N"/>
</dbReference>
<dbReference type="Gene3D" id="1.50.10.10">
    <property type="match status" value="1"/>
</dbReference>
<keyword evidence="9" id="KW-1185">Reference proteome</keyword>
<dbReference type="GO" id="GO:0030246">
    <property type="term" value="F:carbohydrate binding"/>
    <property type="evidence" value="ECO:0007669"/>
    <property type="project" value="InterPro"/>
</dbReference>
<sequence length="780" mass="83822">MNDPTRGSLAPADDAWTLTTDGSLGTSGDESPGIGALVAHHPAFTGNGCFAARVPAAGNGFAETPVRTQFHVAGLYTGRDGGWSRKASLPAWSTLDVGDGSGTFNAAFTSPPGGDENVPDGGEQLVGGDWAPLTSPRAGAALGIERYRQCLDLRTGVITTEARWTSPAGRVTDVRYEVFTDRSRPTVAVVSVTVTPHWTGELLVTDALDERAASHTRTVERGAGDGRIWAVVEAEGSGVTAALVSVVHGPGSRGGGGPGHDGPLPARDGTASRTIPATASQTIPATASRTISVHTSPGRPLTFTKYVSVVTSHTADRPLSTARAHADEAAREGHARLAEDNRRAWQREWEGDIVVRGDALLQRRVRASKFYLLTSAHEDSPWSPSPCGLSSDGYNGHVFWDTETWIWPSLLAQHPRLARSALDYRVARLDAARAAAAAEGHRGARFPWESGLTGDEDTPGWVPFGDLELHVSADVALAFWQYWLATGDHAWLRTAGLPVLSAVADFWADRVTADADGRCHINGVIPPDEYAVEPKDDSVYTNVAARDALRFAALAAEALGVSADPRWAETADRIVVPFDEALGIHPEFTGYEGQTIKQADVVMLAYPWENPQPPEVTRADLEYYAPRTDEDGPSMTDSVHSIVLAELGDAEAAFEYTRRSVEPFVRPPFEQFAEDRAGGAFTFLTGHGGFLQEFLYGYSGLRRRTDRVVLAPILPGSLDGITLRRLRWQGRVFDVDIRHDGTTVRLHTGEPLPVETAGTLRQVPAGGEVMVATRTSTPYR</sequence>
<dbReference type="InterPro" id="IPR005195">
    <property type="entry name" value="Glyco_hydro_65_M"/>
</dbReference>
<dbReference type="Gene3D" id="2.60.420.10">
    <property type="entry name" value="Maltose phosphorylase, domain 3"/>
    <property type="match status" value="1"/>
</dbReference>
<feature type="region of interest" description="Disordered" evidence="4">
    <location>
        <begin position="249"/>
        <end position="269"/>
    </location>
</feature>
<accession>A0A5N8WNQ5</accession>
<dbReference type="GO" id="GO:0016757">
    <property type="term" value="F:glycosyltransferase activity"/>
    <property type="evidence" value="ECO:0007669"/>
    <property type="project" value="UniProtKB-ARBA"/>
</dbReference>
<dbReference type="InterPro" id="IPR012341">
    <property type="entry name" value="6hp_glycosidase-like_sf"/>
</dbReference>
<evidence type="ECO:0000259" key="7">
    <source>
        <dbReference type="Pfam" id="PF03636"/>
    </source>
</evidence>
<feature type="compositionally biased region" description="Low complexity" evidence="4">
    <location>
        <begin position="17"/>
        <end position="29"/>
    </location>
</feature>
<dbReference type="Pfam" id="PF03632">
    <property type="entry name" value="Glyco_hydro_65m"/>
    <property type="match status" value="1"/>
</dbReference>
<feature type="region of interest" description="Disordered" evidence="4">
    <location>
        <begin position="1"/>
        <end position="29"/>
    </location>
</feature>
<comment type="caution">
    <text evidence="8">The sequence shown here is derived from an EMBL/GenBank/DDBJ whole genome shotgun (WGS) entry which is preliminary data.</text>
</comment>
<dbReference type="Gene3D" id="2.70.98.40">
    <property type="entry name" value="Glycoside hydrolase, family 65, N-terminal domain"/>
    <property type="match status" value="1"/>
</dbReference>
<dbReference type="InterPro" id="IPR008928">
    <property type="entry name" value="6-hairpin_glycosidase_sf"/>
</dbReference>
<organism evidence="8 9">
    <name type="scientific">Streptomyces acidicola</name>
    <dbReference type="NCBI Taxonomy" id="2596892"/>
    <lineage>
        <taxon>Bacteria</taxon>
        <taxon>Bacillati</taxon>
        <taxon>Actinomycetota</taxon>
        <taxon>Actinomycetes</taxon>
        <taxon>Kitasatosporales</taxon>
        <taxon>Streptomycetaceae</taxon>
        <taxon>Streptomyces</taxon>
    </lineage>
</organism>
<dbReference type="PANTHER" id="PTHR11051:SF8">
    <property type="entry name" value="PROTEIN-GLUCOSYLGALACTOSYLHYDROXYLYSINE GLUCOSIDASE"/>
    <property type="match status" value="1"/>
</dbReference>
<keyword evidence="3" id="KW-0326">Glycosidase</keyword>
<evidence type="ECO:0000256" key="3">
    <source>
        <dbReference type="ARBA" id="ARBA00023295"/>
    </source>
</evidence>
<dbReference type="SUPFAM" id="SSF74650">
    <property type="entry name" value="Galactose mutarotase-like"/>
    <property type="match status" value="1"/>
</dbReference>
<dbReference type="RefSeq" id="WP_152860929.1">
    <property type="nucleotide sequence ID" value="NZ_VMNX01000022.1"/>
</dbReference>
<name>A0A5N8WNQ5_9ACTN</name>
<dbReference type="EMBL" id="VMNX01000022">
    <property type="protein sequence ID" value="MPY48762.1"/>
    <property type="molecule type" value="Genomic_DNA"/>
</dbReference>
<evidence type="ECO:0000259" key="5">
    <source>
        <dbReference type="Pfam" id="PF03632"/>
    </source>
</evidence>
<dbReference type="Pfam" id="PF03633">
    <property type="entry name" value="Glyco_hydro_65C"/>
    <property type="match status" value="1"/>
</dbReference>
<dbReference type="Pfam" id="PF03636">
    <property type="entry name" value="Glyco_hydro_65N"/>
    <property type="match status" value="1"/>
</dbReference>
<feature type="domain" description="Glycoside hydrolase family 65 N-terminal" evidence="7">
    <location>
        <begin position="45"/>
        <end position="313"/>
    </location>
</feature>
<evidence type="ECO:0000313" key="8">
    <source>
        <dbReference type="EMBL" id="MPY48762.1"/>
    </source>
</evidence>
<dbReference type="AlphaFoldDB" id="A0A5N8WNQ5"/>